<dbReference type="Gene3D" id="1.10.10.10">
    <property type="entry name" value="Winged helix-like DNA-binding domain superfamily/Winged helix DNA-binding domain"/>
    <property type="match status" value="1"/>
</dbReference>
<dbReference type="PROSITE" id="PS51755">
    <property type="entry name" value="OMPR_PHOB"/>
    <property type="match status" value="1"/>
</dbReference>
<dbReference type="Pfam" id="PF00072">
    <property type="entry name" value="Response_reg"/>
    <property type="match status" value="1"/>
</dbReference>
<evidence type="ECO:0000259" key="6">
    <source>
        <dbReference type="PROSITE" id="PS50110"/>
    </source>
</evidence>
<dbReference type="SMART" id="SM00862">
    <property type="entry name" value="Trans_reg_C"/>
    <property type="match status" value="1"/>
</dbReference>
<dbReference type="InterPro" id="IPR036388">
    <property type="entry name" value="WH-like_DNA-bd_sf"/>
</dbReference>
<dbReference type="Gene3D" id="3.40.50.2300">
    <property type="match status" value="1"/>
</dbReference>
<dbReference type="PANTHER" id="PTHR48111:SF40">
    <property type="entry name" value="PHOSPHATE REGULON TRANSCRIPTIONAL REGULATORY PROTEIN PHOB"/>
    <property type="match status" value="1"/>
</dbReference>
<dbReference type="EMBL" id="MW122876">
    <property type="protein sequence ID" value="QOV08912.1"/>
    <property type="molecule type" value="Genomic_DNA"/>
</dbReference>
<evidence type="ECO:0000256" key="2">
    <source>
        <dbReference type="ARBA" id="ARBA00023012"/>
    </source>
</evidence>
<dbReference type="SUPFAM" id="SSF52172">
    <property type="entry name" value="CheY-like"/>
    <property type="match status" value="1"/>
</dbReference>
<dbReference type="GO" id="GO:0000976">
    <property type="term" value="F:transcription cis-regulatory region binding"/>
    <property type="evidence" value="ECO:0007669"/>
    <property type="project" value="TreeGrafter"/>
</dbReference>
<dbReference type="InterPro" id="IPR039420">
    <property type="entry name" value="WalR-like"/>
</dbReference>
<feature type="DNA-binding region" description="OmpR/PhoB-type" evidence="5">
    <location>
        <begin position="132"/>
        <end position="229"/>
    </location>
</feature>
<proteinExistence type="predicted"/>
<gene>
    <name evidence="8" type="primary">mprA</name>
    <name evidence="8" type="ORF">HULAa55C9_00028</name>
</gene>
<dbReference type="InterPro" id="IPR011006">
    <property type="entry name" value="CheY-like_superfamily"/>
</dbReference>
<evidence type="ECO:0000256" key="5">
    <source>
        <dbReference type="PROSITE-ProRule" id="PRU01091"/>
    </source>
</evidence>
<accession>A0A871Y792</accession>
<dbReference type="CDD" id="cd00383">
    <property type="entry name" value="trans_reg_C"/>
    <property type="match status" value="1"/>
</dbReference>
<keyword evidence="3 5" id="KW-0238">DNA-binding</keyword>
<dbReference type="GO" id="GO:0032993">
    <property type="term" value="C:protein-DNA complex"/>
    <property type="evidence" value="ECO:0007669"/>
    <property type="project" value="TreeGrafter"/>
</dbReference>
<dbReference type="InterPro" id="IPR001867">
    <property type="entry name" value="OmpR/PhoB-type_DNA-bd"/>
</dbReference>
<dbReference type="GO" id="GO:0000156">
    <property type="term" value="F:phosphorelay response regulator activity"/>
    <property type="evidence" value="ECO:0007669"/>
    <property type="project" value="TreeGrafter"/>
</dbReference>
<evidence type="ECO:0000313" key="8">
    <source>
        <dbReference type="EMBL" id="QOV08912.1"/>
    </source>
</evidence>
<reference evidence="8" key="1">
    <citation type="submission" date="2020-10" db="EMBL/GenBank/DDBJ databases">
        <title>Diverse heliorhodopsins detected via functional metagenomics in peat lake Actinobacteria, Chloroflexi and Archaea.</title>
        <authorList>
            <person name="Chazan A."/>
            <person name="Rozenberg A."/>
            <person name="Tahan R."/>
            <person name="Mannen K."/>
            <person name="Nagata T."/>
            <person name="Yaish S."/>
            <person name="Larom S."/>
            <person name="Kandori H."/>
            <person name="Inoue K."/>
            <person name="Beja O."/>
            <person name="Pushkarev A."/>
        </authorList>
    </citation>
    <scope>NUCLEOTIDE SEQUENCE</scope>
</reference>
<dbReference type="GO" id="GO:0006355">
    <property type="term" value="P:regulation of DNA-templated transcription"/>
    <property type="evidence" value="ECO:0007669"/>
    <property type="project" value="InterPro"/>
</dbReference>
<dbReference type="Pfam" id="PF00486">
    <property type="entry name" value="Trans_reg_C"/>
    <property type="match status" value="1"/>
</dbReference>
<dbReference type="Gene3D" id="6.10.250.690">
    <property type="match status" value="1"/>
</dbReference>
<dbReference type="CDD" id="cd17574">
    <property type="entry name" value="REC_OmpR"/>
    <property type="match status" value="1"/>
</dbReference>
<dbReference type="GO" id="GO:0005829">
    <property type="term" value="C:cytosol"/>
    <property type="evidence" value="ECO:0007669"/>
    <property type="project" value="TreeGrafter"/>
</dbReference>
<name>A0A871Y792_9ACTN</name>
<evidence type="ECO:0000256" key="1">
    <source>
        <dbReference type="ARBA" id="ARBA00022553"/>
    </source>
</evidence>
<dbReference type="PROSITE" id="PS50110">
    <property type="entry name" value="RESPONSE_REGULATORY"/>
    <property type="match status" value="1"/>
</dbReference>
<dbReference type="InterPro" id="IPR001789">
    <property type="entry name" value="Sig_transdc_resp-reg_receiver"/>
</dbReference>
<sequence>MTTAHILIVDDEAGVRDLLTDVLTISDYQTTSAVDGLEALNLLRSRRFDLVIADINMPRLDGFGLLEKMRAAGDETPVLMLTARDDRHDVTHGLRSGADDYLTKPFGLEELVLRVGAILKRTLPRTAPNGRSHEISLGDLWLSEDQHRVTYKGVDVELSPTEFRLLQYLMENSNKVVSKLTLLAEVWGMDFTTNTTIVDTYVSYLRKKMATVGFEGIVTVRGVGLQLVVK</sequence>
<keyword evidence="2" id="KW-0902">Two-component regulatory system</keyword>
<dbReference type="SMART" id="SM00448">
    <property type="entry name" value="REC"/>
    <property type="match status" value="1"/>
</dbReference>
<keyword evidence="1 4" id="KW-0597">Phosphoprotein</keyword>
<evidence type="ECO:0000256" key="4">
    <source>
        <dbReference type="PROSITE-ProRule" id="PRU00169"/>
    </source>
</evidence>
<feature type="domain" description="Response regulatory" evidence="6">
    <location>
        <begin position="5"/>
        <end position="119"/>
    </location>
</feature>
<evidence type="ECO:0000259" key="7">
    <source>
        <dbReference type="PROSITE" id="PS51755"/>
    </source>
</evidence>
<organism evidence="8">
    <name type="scientific">uncultured Actinomycetes bacterium</name>
    <dbReference type="NCBI Taxonomy" id="152507"/>
    <lineage>
        <taxon>Bacteria</taxon>
        <taxon>Bacillati</taxon>
        <taxon>Actinomycetota</taxon>
        <taxon>Actinomycetes</taxon>
        <taxon>environmental samples</taxon>
    </lineage>
</organism>
<dbReference type="AlphaFoldDB" id="A0A871Y792"/>
<dbReference type="PANTHER" id="PTHR48111">
    <property type="entry name" value="REGULATOR OF RPOS"/>
    <property type="match status" value="1"/>
</dbReference>
<protein>
    <submittedName>
        <fullName evidence="8">Response regulator MprA</fullName>
    </submittedName>
</protein>
<feature type="domain" description="OmpR/PhoB-type" evidence="7">
    <location>
        <begin position="132"/>
        <end position="229"/>
    </location>
</feature>
<feature type="modified residue" description="4-aspartylphosphate" evidence="4">
    <location>
        <position position="54"/>
    </location>
</feature>
<evidence type="ECO:0000256" key="3">
    <source>
        <dbReference type="ARBA" id="ARBA00023125"/>
    </source>
</evidence>